<dbReference type="EMBL" id="NKXS01006502">
    <property type="protein sequence ID" value="PIN01261.1"/>
    <property type="molecule type" value="Genomic_DNA"/>
</dbReference>
<feature type="region of interest" description="Disordered" evidence="1">
    <location>
        <begin position="147"/>
        <end position="166"/>
    </location>
</feature>
<evidence type="ECO:0000256" key="1">
    <source>
        <dbReference type="SAM" id="MobiDB-lite"/>
    </source>
</evidence>
<comment type="caution">
    <text evidence="2">The sequence shown here is derived from an EMBL/GenBank/DDBJ whole genome shotgun (WGS) entry which is preliminary data.</text>
</comment>
<proteinExistence type="predicted"/>
<keyword evidence="3" id="KW-1185">Reference proteome</keyword>
<name>A0A2G9G7I9_9LAMI</name>
<evidence type="ECO:0000313" key="3">
    <source>
        <dbReference type="Proteomes" id="UP000231279"/>
    </source>
</evidence>
<feature type="compositionally biased region" description="Low complexity" evidence="1">
    <location>
        <begin position="107"/>
        <end position="126"/>
    </location>
</feature>
<accession>A0A2G9G7I9</accession>
<dbReference type="PANTHER" id="PTHR33257:SF4">
    <property type="entry name" value="EXPRESSED PROTEIN"/>
    <property type="match status" value="1"/>
</dbReference>
<gene>
    <name evidence="2" type="ORF">CDL12_26229</name>
</gene>
<dbReference type="PANTHER" id="PTHR33257">
    <property type="entry name" value="OS05G0165500 PROTEIN"/>
    <property type="match status" value="1"/>
</dbReference>
<feature type="region of interest" description="Disordered" evidence="1">
    <location>
        <begin position="100"/>
        <end position="126"/>
    </location>
</feature>
<protein>
    <submittedName>
        <fullName evidence="2">Uncharacterized protein</fullName>
    </submittedName>
</protein>
<feature type="compositionally biased region" description="Pro residues" evidence="1">
    <location>
        <begin position="63"/>
        <end position="72"/>
    </location>
</feature>
<feature type="region of interest" description="Disordered" evidence="1">
    <location>
        <begin position="50"/>
        <end position="87"/>
    </location>
</feature>
<sequence>MAKIDGQDYTPRLSRLLSKEKYNSKQNADASYRVLYYGGAAGSVPFLWESQPGTPKNTFNDDPLPPLTPPPSYCSSPRTTLLRKKNSKSSKILNSIFQRVPSKKINTSPPSFSPTPSASSSYSVPSTPITARKNKFKHGCEDEYEVGINSPTSPLRSGPKNGSPARRFRGYYYPIKSVKKVVLSIVGHGHRN</sequence>
<dbReference type="Proteomes" id="UP000231279">
    <property type="component" value="Unassembled WGS sequence"/>
</dbReference>
<reference evidence="3" key="1">
    <citation type="journal article" date="2018" name="Gigascience">
        <title>Genome assembly of the Pink Ipe (Handroanthus impetiginosus, Bignoniaceae), a highly valued, ecologically keystone Neotropical timber forest tree.</title>
        <authorList>
            <person name="Silva-Junior O.B."/>
            <person name="Grattapaglia D."/>
            <person name="Novaes E."/>
            <person name="Collevatti R.G."/>
        </authorList>
    </citation>
    <scope>NUCLEOTIDE SEQUENCE [LARGE SCALE GENOMIC DNA]</scope>
    <source>
        <strain evidence="3">cv. UFG-1</strain>
    </source>
</reference>
<organism evidence="2 3">
    <name type="scientific">Handroanthus impetiginosus</name>
    <dbReference type="NCBI Taxonomy" id="429701"/>
    <lineage>
        <taxon>Eukaryota</taxon>
        <taxon>Viridiplantae</taxon>
        <taxon>Streptophyta</taxon>
        <taxon>Embryophyta</taxon>
        <taxon>Tracheophyta</taxon>
        <taxon>Spermatophyta</taxon>
        <taxon>Magnoliopsida</taxon>
        <taxon>eudicotyledons</taxon>
        <taxon>Gunneridae</taxon>
        <taxon>Pentapetalae</taxon>
        <taxon>asterids</taxon>
        <taxon>lamiids</taxon>
        <taxon>Lamiales</taxon>
        <taxon>Bignoniaceae</taxon>
        <taxon>Crescentiina</taxon>
        <taxon>Tabebuia alliance</taxon>
        <taxon>Handroanthus</taxon>
    </lineage>
</organism>
<evidence type="ECO:0000313" key="2">
    <source>
        <dbReference type="EMBL" id="PIN01261.1"/>
    </source>
</evidence>
<dbReference type="AlphaFoldDB" id="A0A2G9G7I9"/>
<feature type="compositionally biased region" description="Polar residues" evidence="1">
    <location>
        <begin position="51"/>
        <end position="60"/>
    </location>
</feature>
<dbReference type="STRING" id="429701.A0A2G9G7I9"/>
<dbReference type="OrthoDB" id="691043at2759"/>